<reference evidence="3 5" key="2">
    <citation type="submission" date="2016-09" db="EMBL/GenBank/DDBJ databases">
        <authorList>
            <consortium name="Pathogen Informatics"/>
        </authorList>
    </citation>
    <scope>NUCLEOTIDE SEQUENCE [LARGE SCALE GENOMIC DNA]</scope>
    <source>
        <strain evidence="3 5">82B</strain>
    </source>
</reference>
<dbReference type="Proteomes" id="UP000095412">
    <property type="component" value="Unassembled WGS sequence"/>
</dbReference>
<accession>A0A1D4PV16</accession>
<dbReference type="Pfam" id="PF13274">
    <property type="entry name" value="SocA_Panacea"/>
    <property type="match status" value="1"/>
</dbReference>
<dbReference type="RefSeq" id="WP_069996215.1">
    <property type="nucleotide sequence ID" value="NZ_FMPG01000013.1"/>
</dbReference>
<evidence type="ECO:0000313" key="5">
    <source>
        <dbReference type="Proteomes" id="UP000095768"/>
    </source>
</evidence>
<dbReference type="OrthoDB" id="9799173at2"/>
<dbReference type="Proteomes" id="UP000095768">
    <property type="component" value="Unassembled WGS sequence"/>
</dbReference>
<evidence type="ECO:0000259" key="1">
    <source>
        <dbReference type="Pfam" id="PF13274"/>
    </source>
</evidence>
<evidence type="ECO:0000313" key="4">
    <source>
        <dbReference type="Proteomes" id="UP000095412"/>
    </source>
</evidence>
<dbReference type="EMBL" id="FMPG01000013">
    <property type="protein sequence ID" value="SCT35091.1"/>
    <property type="molecule type" value="Genomic_DNA"/>
</dbReference>
<evidence type="ECO:0000313" key="3">
    <source>
        <dbReference type="EMBL" id="SCT35091.1"/>
    </source>
</evidence>
<dbReference type="InterPro" id="IPR025272">
    <property type="entry name" value="SocA_Panacea"/>
</dbReference>
<dbReference type="EMBL" id="FMPI01000017">
    <property type="protein sequence ID" value="SCT26763.1"/>
    <property type="molecule type" value="Genomic_DNA"/>
</dbReference>
<dbReference type="AlphaFoldDB" id="A0A1D4PV16"/>
<dbReference type="GeneID" id="78333548"/>
<reference evidence="2 4" key="1">
    <citation type="submission" date="2016-09" db="EMBL/GenBank/DDBJ databases">
        <authorList>
            <consortium name="Pathogen Informatics"/>
            <person name="Sun Q."/>
            <person name="Inoue M."/>
        </authorList>
    </citation>
    <scope>NUCLEOTIDE SEQUENCE [LARGE SCALE GENOMIC DNA]</scope>
    <source>
        <strain evidence="2 4">82C</strain>
    </source>
</reference>
<keyword evidence="4" id="KW-1185">Reference proteome</keyword>
<gene>
    <name evidence="3" type="ORF">SAMEA2297795_02322</name>
    <name evidence="2" type="ORF">SAMEA2297796_02045</name>
</gene>
<proteinExistence type="predicted"/>
<protein>
    <submittedName>
        <fullName evidence="2 3">Phage-associated protein</fullName>
    </submittedName>
</protein>
<sequence>MRELADHILHRANVIDTPITNLQLQKIMYFTLGFMLENNRELAEEMFNNDKMEAWLYGPVVPDVYEKYKKYKNRPIEELGVNSMKLNSGEVNEIIDLLIDVDPFKLVKISHNHQFWREQEDEIKYNNKRPSYNFENIEEAFNVKQ</sequence>
<feature type="domain" description="Antitoxin SocA-like Panacea" evidence="1">
    <location>
        <begin position="24"/>
        <end position="116"/>
    </location>
</feature>
<evidence type="ECO:0000313" key="2">
    <source>
        <dbReference type="EMBL" id="SCT26763.1"/>
    </source>
</evidence>
<name>A0A1D4PV16_9STAP</name>
<organism evidence="3 5">
    <name type="scientific">Staphylococcus caeli</name>
    <dbReference type="NCBI Taxonomy" id="2201815"/>
    <lineage>
        <taxon>Bacteria</taxon>
        <taxon>Bacillati</taxon>
        <taxon>Bacillota</taxon>
        <taxon>Bacilli</taxon>
        <taxon>Bacillales</taxon>
        <taxon>Staphylococcaceae</taxon>
        <taxon>Staphylococcus</taxon>
    </lineage>
</organism>